<evidence type="ECO:0000313" key="3">
    <source>
        <dbReference type="EMBL" id="RMC07836.1"/>
    </source>
</evidence>
<dbReference type="PANTHER" id="PTHR33802:SF4">
    <property type="entry name" value="SI:DKEY-29D8.3"/>
    <property type="match status" value="1"/>
</dbReference>
<keyword evidence="2" id="KW-0472">Membrane</keyword>
<feature type="transmembrane region" description="Helical" evidence="2">
    <location>
        <begin position="66"/>
        <end position="88"/>
    </location>
</feature>
<feature type="transmembrane region" description="Helical" evidence="2">
    <location>
        <begin position="109"/>
        <end position="128"/>
    </location>
</feature>
<feature type="region of interest" description="Disordered" evidence="1">
    <location>
        <begin position="420"/>
        <end position="441"/>
    </location>
</feature>
<keyword evidence="2" id="KW-0812">Transmembrane</keyword>
<proteinExistence type="predicted"/>
<gene>
    <name evidence="3" type="ORF">DUI87_15305</name>
</gene>
<feature type="compositionally biased region" description="Basic and acidic residues" evidence="1">
    <location>
        <begin position="421"/>
        <end position="434"/>
    </location>
</feature>
<name>A0A3M0K3S8_HIRRU</name>
<keyword evidence="2" id="KW-1133">Transmembrane helix</keyword>
<evidence type="ECO:0000313" key="4">
    <source>
        <dbReference type="Proteomes" id="UP000269221"/>
    </source>
</evidence>
<evidence type="ECO:0000256" key="1">
    <source>
        <dbReference type="SAM" id="MobiDB-lite"/>
    </source>
</evidence>
<dbReference type="Proteomes" id="UP000269221">
    <property type="component" value="Unassembled WGS sequence"/>
</dbReference>
<dbReference type="EMBL" id="QRBI01000119">
    <property type="protein sequence ID" value="RMC07836.1"/>
    <property type="molecule type" value="Genomic_DNA"/>
</dbReference>
<sequence length="441" mass="49400">MTVCAMRWSKMDALHKLKILVMFLSLATYTAMVIMNAGNATGTFKGLFRTTPGNISAKYSTDFTPAGWTFLIWNVIYSWQLAWLLYALSGICRRNELGYAFIKPDLLPIPFYVAWCLNNGLNVGWLFLWDREYLLPALVFLVVLSLTTCASLFVSHRALSIHSSWFVKGHRAELWLIRILVQNGLALYLTWTSIATLLNFAVVLIYKWDVPDEKASTASLSILALGLVMWFYLENYFLDEYVRYNLTVYPVVIAALTGSACGKRSFSSPRTNDVFIGFQSGSGPLLGSQGVEEGNVMLLPIFRAEGKEDEVWSPSCHQTEESPVLEVLQPAVAVGTRMILRQIQTLQSRQRLPVDLSALRSSWELDRKNLCENLLSACDCFVCLGDIGGAPGGHVVVPVWLEFGLHLEQISAVGVTMKMRKKEEENNSNKENTREGPGVKQ</sequence>
<keyword evidence="4" id="KW-1185">Reference proteome</keyword>
<comment type="caution">
    <text evidence="3">The sequence shown here is derived from an EMBL/GenBank/DDBJ whole genome shotgun (WGS) entry which is preliminary data.</text>
</comment>
<feature type="transmembrane region" description="Helical" evidence="2">
    <location>
        <begin position="215"/>
        <end position="233"/>
    </location>
</feature>
<reference evidence="3 4" key="1">
    <citation type="submission" date="2018-07" db="EMBL/GenBank/DDBJ databases">
        <title>A high quality draft genome assembly of the barn swallow (H. rustica rustica).</title>
        <authorList>
            <person name="Formenti G."/>
            <person name="Chiara M."/>
            <person name="Poveda L."/>
            <person name="Francoijs K.-J."/>
            <person name="Bonisoli-Alquati A."/>
            <person name="Canova L."/>
            <person name="Gianfranceschi L."/>
            <person name="Horner D.S."/>
            <person name="Saino N."/>
        </authorList>
    </citation>
    <scope>NUCLEOTIDE SEQUENCE [LARGE SCALE GENOMIC DNA]</scope>
    <source>
        <strain evidence="3">Chelidonia</strain>
        <tissue evidence="3">Blood</tissue>
    </source>
</reference>
<dbReference type="OrthoDB" id="5586934at2759"/>
<organism evidence="3 4">
    <name type="scientific">Hirundo rustica rustica</name>
    <dbReference type="NCBI Taxonomy" id="333673"/>
    <lineage>
        <taxon>Eukaryota</taxon>
        <taxon>Metazoa</taxon>
        <taxon>Chordata</taxon>
        <taxon>Craniata</taxon>
        <taxon>Vertebrata</taxon>
        <taxon>Euteleostomi</taxon>
        <taxon>Archelosauria</taxon>
        <taxon>Archosauria</taxon>
        <taxon>Dinosauria</taxon>
        <taxon>Saurischia</taxon>
        <taxon>Theropoda</taxon>
        <taxon>Coelurosauria</taxon>
        <taxon>Aves</taxon>
        <taxon>Neognathae</taxon>
        <taxon>Neoaves</taxon>
        <taxon>Telluraves</taxon>
        <taxon>Australaves</taxon>
        <taxon>Passeriformes</taxon>
        <taxon>Sylvioidea</taxon>
        <taxon>Hirundinidae</taxon>
        <taxon>Hirundo</taxon>
    </lineage>
</organism>
<feature type="transmembrane region" description="Helical" evidence="2">
    <location>
        <begin position="175"/>
        <end position="203"/>
    </location>
</feature>
<protein>
    <submittedName>
        <fullName evidence="3">Uncharacterized protein</fullName>
    </submittedName>
</protein>
<evidence type="ECO:0000256" key="2">
    <source>
        <dbReference type="SAM" id="Phobius"/>
    </source>
</evidence>
<dbReference type="AlphaFoldDB" id="A0A3M0K3S8"/>
<feature type="transmembrane region" description="Helical" evidence="2">
    <location>
        <begin position="134"/>
        <end position="154"/>
    </location>
</feature>
<accession>A0A3M0K3S8</accession>
<dbReference type="PANTHER" id="PTHR33802">
    <property type="entry name" value="SI:CH211-161H7.5-RELATED"/>
    <property type="match status" value="1"/>
</dbReference>